<dbReference type="InterPro" id="IPR049058">
    <property type="entry name" value="NAD_Glu_DH_HM2"/>
</dbReference>
<reference evidence="7 8" key="1">
    <citation type="submission" date="2020-08" db="EMBL/GenBank/DDBJ databases">
        <title>Genomic Encyclopedia of Type Strains, Phase III (KMG-III): the genomes of soil and plant-associated and newly described type strains.</title>
        <authorList>
            <person name="Whitman W."/>
        </authorList>
    </citation>
    <scope>NUCLEOTIDE SEQUENCE [LARGE SCALE GENOMIC DNA]</scope>
    <source>
        <strain evidence="7 8">CECT 8803</strain>
    </source>
</reference>
<dbReference type="SUPFAM" id="SSF53223">
    <property type="entry name" value="Aminoacid dehydrogenase-like, N-terminal domain"/>
    <property type="match status" value="1"/>
</dbReference>
<evidence type="ECO:0000256" key="1">
    <source>
        <dbReference type="ARBA" id="ARBA00023002"/>
    </source>
</evidence>
<dbReference type="InterPro" id="IPR007780">
    <property type="entry name" value="NAD_Glu_DH_bac"/>
</dbReference>
<feature type="domain" description="NAD-glutamate dehydrogenase ACT2" evidence="5">
    <location>
        <begin position="411"/>
        <end position="499"/>
    </location>
</feature>
<dbReference type="RefSeq" id="WP_183414627.1">
    <property type="nucleotide sequence ID" value="NZ_JACHXA010000001.1"/>
</dbReference>
<evidence type="ECO:0000259" key="6">
    <source>
        <dbReference type="Pfam" id="PF21077"/>
    </source>
</evidence>
<feature type="domain" description="NAD-glutamate dehydrogenase N-terminal ACT1" evidence="4">
    <location>
        <begin position="35"/>
        <end position="178"/>
    </location>
</feature>
<gene>
    <name evidence="7" type="ORF">FHR98_000074</name>
</gene>
<keyword evidence="1 7" id="KW-0560">Oxidoreductase</keyword>
<dbReference type="Gene3D" id="3.40.50.720">
    <property type="entry name" value="NAD(P)-binding Rossmann-like Domain"/>
    <property type="match status" value="1"/>
</dbReference>
<dbReference type="EC" id="1.4.1.2" evidence="7"/>
<evidence type="ECO:0000313" key="8">
    <source>
        <dbReference type="Proteomes" id="UP000581135"/>
    </source>
</evidence>
<sequence length="1614" mass="181392">MAKRAEQLKEELVEKVVALVRERVAADRATETERFVRAFYSTVPAIDLADETADNLYGAALSIWNFARKRAVVGQPQVRVYNPQQEEHGWKSSHTVVEIINDDMPFLVDSVTAELARHEADVALVIHPILQVSRDAKGCLTAFQLPGKSAGNGANESIMHVQVAEQPAENHKVIEERLLSVLADVRASVVDWKEMRQRLRDRVAELKKMPPDLPKKELDEALAFLSWLDDDHFTYLGYREYSFEGQGKKAVARIDEKSCLGVLRDTEYSVFDGLRNLGDLPPDVQDFVRRPTLLRITKANRRSTVHRAVHMDTVVIKSFDAKGKVKGEKLFLGLFTSAAYSRNPREIPVLRQKVENVIAKAGFASGSHDAKALQHILDSYPRDELFQISETRLLEIALGILHLQERRRTALFVRHDPFERFVSCLVFTPRDRFDTNLRVKFQEILADAYNGVVNATYTQLSDEALARVHIVVRTQQGKVPAVDHDLLEQHLAEASRAWTDLLEEALVEEMGEERGLTTARRYQRAFPANYSETNLARTAVFDIARVGDTLKSGKLSMNLYRPLEKAEDHIHFKIYHGAEPVPLSDVLPMLENMGLKVISEVPFEVRPQQADKSVWIHDFHARTRDGHAIDLTRVKAAFHETFARVWAGEMEDDGFNQLVIRAGLGARQVIILRAYCKFLRQAAIPFSQDYMEETLSANPELSRLLVELFEVRFDPALGNERAKLQKELVARIEEGLEGVSNLDQDRIIRRFLNAILSTLRTNFHQQTSDGGEKPCLSLKFASRDLEELPQPKPFREIFVYGPRVEGVHLRFGKVARGGLRWSDRREDFRTEVLGLVKAQQVKNAVIVPVGSKGGFVLKKSPPPEAGREALLEEGIACYRLFIRSLLDVTDNLVKGEIVPPPYVVRHDEDDPYLVVAADKGTATFSDIANGVSAEYGFWLDDAFASGGSAGYDHKKMAITARGAWESVKRHFRELGKNIQKEPFTVVGCGDMSGDVFGNGMLLSPCIRLQAAFNHLHIFVDPNPDPTSSHKERQRLFDLPRSAWSDYDAKLISKGGGVFERKAKSIKLTPEIKKLFGIKVDQVTPNEFIQAILRSEAELLWFGGIGTYVKSSEESHLEVGDRANDALRVDARELRCKVVGEGANLGMTQRARTECGLLGVRLNTDAIDNSAGVDCSDHEVNIKILLGDAEQAGDLTRKQRDKLLVQMTDEVADLVLRDNYLQTQAISVTHGMSAHLLDRIARYMRSLEKQGLLSRAIEYLPDDEVIDERMKKRQGLSRAELAVLLSYSKIALYDELLGSDLPDDPDLMEDLVNYFPTPLRKKYGPQIENHRLRREIAATVVTNSIINRAGISFVHEVAEKTGLPSDDIARAYTVAREIFELRDRWSDIEGLDNKVPTKAQYTMIAECGRLVERGTVWLLRHVAQPMHISQTVKRYRDGTRALAACLKTVLPQEDVKVLTTAAGRLTAEGVPEELAERIAAFPWLVPAGDIVDTAHAAGLSVEDAARTYFAVGQRFGFDWLRRAAAKLPSDNAWDKLAVTAIVDDLYELQSEMENRILDGIKAKQNPMQMLDAWTEERRMLVSRAEQMIGELRAAGQPDLAMLAVANRRLKSLVAR</sequence>
<dbReference type="InterPro" id="IPR049059">
    <property type="entry name" value="NAD_Glu_DH_HM1"/>
</dbReference>
<dbReference type="Pfam" id="PF21075">
    <property type="entry name" value="GDH_ACT1"/>
    <property type="match status" value="1"/>
</dbReference>
<dbReference type="InterPro" id="IPR024727">
    <property type="entry name" value="NAD_Glu_DH_N_ACT1"/>
</dbReference>
<evidence type="ECO:0000259" key="5">
    <source>
        <dbReference type="Pfam" id="PF21076"/>
    </source>
</evidence>
<dbReference type="Proteomes" id="UP000581135">
    <property type="component" value="Unassembled WGS sequence"/>
</dbReference>
<dbReference type="Pfam" id="PF21077">
    <property type="entry name" value="GDH_ACT3"/>
    <property type="match status" value="1"/>
</dbReference>
<dbReference type="InterPro" id="IPR046346">
    <property type="entry name" value="Aminoacid_DH-like_N_sf"/>
</dbReference>
<dbReference type="InterPro" id="IPR049056">
    <property type="entry name" value="NAD_Glu_DH_HM3"/>
</dbReference>
<protein>
    <submittedName>
        <fullName evidence="7">Glutamate dehydrogenase</fullName>
        <ecNumber evidence="7">1.4.1.2</ecNumber>
    </submittedName>
</protein>
<dbReference type="EMBL" id="JACHXA010000001">
    <property type="protein sequence ID" value="MBB3063809.1"/>
    <property type="molecule type" value="Genomic_DNA"/>
</dbReference>
<dbReference type="GO" id="GO:0006538">
    <property type="term" value="P:L-glutamate catabolic process"/>
    <property type="evidence" value="ECO:0007669"/>
    <property type="project" value="InterPro"/>
</dbReference>
<feature type="domain" description="NAD-specific glutamate dehydrogenase C-terminal" evidence="3">
    <location>
        <begin position="1273"/>
        <end position="1609"/>
    </location>
</feature>
<evidence type="ECO:0000259" key="2">
    <source>
        <dbReference type="Pfam" id="PF05088"/>
    </source>
</evidence>
<dbReference type="InterPro" id="IPR049064">
    <property type="entry name" value="NAD_Glu_DH_ACT3"/>
</dbReference>
<dbReference type="Pfam" id="PF21078">
    <property type="entry name" value="GDH_HM3"/>
    <property type="match status" value="1"/>
</dbReference>
<dbReference type="InterPro" id="IPR049062">
    <property type="entry name" value="NAD_Glu_DH_ACT2"/>
</dbReference>
<feature type="domain" description="NAD-glutamate dehydrogenase ACT3" evidence="6">
    <location>
        <begin position="555"/>
        <end position="633"/>
    </location>
</feature>
<dbReference type="InterPro" id="IPR028971">
    <property type="entry name" value="NAD-GDH_cat"/>
</dbReference>
<evidence type="ECO:0000259" key="3">
    <source>
        <dbReference type="Pfam" id="PF21074"/>
    </source>
</evidence>
<evidence type="ECO:0000313" key="7">
    <source>
        <dbReference type="EMBL" id="MBB3063809.1"/>
    </source>
</evidence>
<organism evidence="7 8">
    <name type="scientific">Limibacillus halophilus</name>
    <dbReference type="NCBI Taxonomy" id="1579333"/>
    <lineage>
        <taxon>Bacteria</taxon>
        <taxon>Pseudomonadati</taxon>
        <taxon>Pseudomonadota</taxon>
        <taxon>Alphaproteobacteria</taxon>
        <taxon>Rhodospirillales</taxon>
        <taxon>Rhodovibrionaceae</taxon>
        <taxon>Limibacillus</taxon>
    </lineage>
</organism>
<dbReference type="Pfam" id="PF05088">
    <property type="entry name" value="Bac_GDH_CD"/>
    <property type="match status" value="1"/>
</dbReference>
<proteinExistence type="predicted"/>
<keyword evidence="8" id="KW-1185">Reference proteome</keyword>
<comment type="caution">
    <text evidence="7">The sequence shown here is derived from an EMBL/GenBank/DDBJ whole genome shotgun (WGS) entry which is preliminary data.</text>
</comment>
<dbReference type="InterPro" id="IPR048381">
    <property type="entry name" value="GDH_C"/>
</dbReference>
<dbReference type="InterPro" id="IPR036291">
    <property type="entry name" value="NAD(P)-bd_dom_sf"/>
</dbReference>
<dbReference type="Pfam" id="PF21079">
    <property type="entry name" value="GDH_HM2"/>
    <property type="match status" value="1"/>
</dbReference>
<dbReference type="PANTHER" id="PTHR43403:SF1">
    <property type="entry name" value="NAD-SPECIFIC GLUTAMATE DEHYDROGENASE"/>
    <property type="match status" value="1"/>
</dbReference>
<dbReference type="SUPFAM" id="SSF51735">
    <property type="entry name" value="NAD(P)-binding Rossmann-fold domains"/>
    <property type="match status" value="1"/>
</dbReference>
<evidence type="ECO:0000259" key="4">
    <source>
        <dbReference type="Pfam" id="PF21075"/>
    </source>
</evidence>
<dbReference type="Pfam" id="PF21073">
    <property type="entry name" value="GDH_HM1"/>
    <property type="match status" value="1"/>
</dbReference>
<dbReference type="PIRSF" id="PIRSF036761">
    <property type="entry name" value="GDH_Mll4104"/>
    <property type="match status" value="1"/>
</dbReference>
<accession>A0A839SPF7</accession>
<feature type="domain" description="NAD-glutamate dehydrogenase catalytic" evidence="2">
    <location>
        <begin position="732"/>
        <end position="1227"/>
    </location>
</feature>
<dbReference type="GO" id="GO:0004352">
    <property type="term" value="F:glutamate dehydrogenase (NAD+) activity"/>
    <property type="evidence" value="ECO:0007669"/>
    <property type="project" value="UniProtKB-EC"/>
</dbReference>
<name>A0A839SPF7_9PROT</name>
<dbReference type="GO" id="GO:0004069">
    <property type="term" value="F:L-aspartate:2-oxoglutarate aminotransferase activity"/>
    <property type="evidence" value="ECO:0007669"/>
    <property type="project" value="InterPro"/>
</dbReference>
<dbReference type="Pfam" id="PF21076">
    <property type="entry name" value="GDH_ACT2"/>
    <property type="match status" value="1"/>
</dbReference>
<dbReference type="Pfam" id="PF21074">
    <property type="entry name" value="GDH_C"/>
    <property type="match status" value="1"/>
</dbReference>
<dbReference type="PANTHER" id="PTHR43403">
    <property type="entry name" value="NAD-SPECIFIC GLUTAMATE DEHYDROGENASE"/>
    <property type="match status" value="1"/>
</dbReference>